<dbReference type="Proteomes" id="UP000275027">
    <property type="component" value="Unassembled WGS sequence"/>
</dbReference>
<dbReference type="EMBL" id="RCCB01000013">
    <property type="protein sequence ID" value="RLJ24009.1"/>
    <property type="molecule type" value="Genomic_DNA"/>
</dbReference>
<comment type="caution">
    <text evidence="3">The sequence shown here is derived from an EMBL/GenBank/DDBJ whole genome shotgun (WGS) entry which is preliminary data.</text>
</comment>
<dbReference type="InterPro" id="IPR051783">
    <property type="entry name" value="NAD(P)-dependent_oxidoreduct"/>
</dbReference>
<proteinExistence type="predicted"/>
<accession>A0A497UD71</accession>
<dbReference type="PANTHER" id="PTHR48079:SF6">
    <property type="entry name" value="NAD(P)-BINDING DOMAIN-CONTAINING PROTEIN-RELATED"/>
    <property type="match status" value="1"/>
</dbReference>
<evidence type="ECO:0000313" key="4">
    <source>
        <dbReference type="Proteomes" id="UP000233767"/>
    </source>
</evidence>
<dbReference type="GO" id="GO:0005737">
    <property type="term" value="C:cytoplasm"/>
    <property type="evidence" value="ECO:0007669"/>
    <property type="project" value="TreeGrafter"/>
</dbReference>
<reference evidence="3 5" key="2">
    <citation type="submission" date="2018-10" db="EMBL/GenBank/DDBJ databases">
        <title>Genomic Encyclopedia of Archaeal and Bacterial Type Strains, Phase II (KMG-II): from individual species to whole genera.</title>
        <authorList>
            <person name="Goeker M."/>
        </authorList>
    </citation>
    <scope>NUCLEOTIDE SEQUENCE [LARGE SCALE GENOMIC DNA]</scope>
    <source>
        <strain evidence="3 5">DSM 21886</strain>
    </source>
</reference>
<dbReference type="Pfam" id="PF01370">
    <property type="entry name" value="Epimerase"/>
    <property type="match status" value="1"/>
</dbReference>
<protein>
    <submittedName>
        <fullName evidence="3">Nucleoside-diphosphate-sugar epimerase</fullName>
    </submittedName>
</protein>
<dbReference type="InterPro" id="IPR001509">
    <property type="entry name" value="Epimerase_deHydtase"/>
</dbReference>
<name>A0A497UD71_9FLAO</name>
<feature type="domain" description="NAD-dependent epimerase/dehydratase" evidence="1">
    <location>
        <begin position="4"/>
        <end position="225"/>
    </location>
</feature>
<dbReference type="RefSeq" id="WP_101472584.1">
    <property type="nucleotide sequence ID" value="NZ_PJND01000009.1"/>
</dbReference>
<evidence type="ECO:0000313" key="3">
    <source>
        <dbReference type="EMBL" id="RLJ24009.1"/>
    </source>
</evidence>
<dbReference type="InterPro" id="IPR036291">
    <property type="entry name" value="NAD(P)-bd_dom_sf"/>
</dbReference>
<reference evidence="2 4" key="1">
    <citation type="submission" date="2017-12" db="EMBL/GenBank/DDBJ databases">
        <title>Genomic Encyclopedia of Type Strains, Phase III (KMG-III): the genomes of soil and plant-associated and newly described type strains.</title>
        <authorList>
            <person name="Whitman W."/>
        </authorList>
    </citation>
    <scope>NUCLEOTIDE SEQUENCE [LARGE SCALE GENOMIC DNA]</scope>
    <source>
        <strain evidence="2 4">IP-10</strain>
    </source>
</reference>
<dbReference type="AlphaFoldDB" id="A0A497UD71"/>
<evidence type="ECO:0000313" key="2">
    <source>
        <dbReference type="EMBL" id="PKW20566.1"/>
    </source>
</evidence>
<keyword evidence="4" id="KW-1185">Reference proteome</keyword>
<dbReference type="Gene3D" id="3.40.50.720">
    <property type="entry name" value="NAD(P)-binding Rossmann-like Domain"/>
    <property type="match status" value="1"/>
</dbReference>
<dbReference type="EMBL" id="PJND01000009">
    <property type="protein sequence ID" value="PKW20566.1"/>
    <property type="molecule type" value="Genomic_DNA"/>
</dbReference>
<evidence type="ECO:0000313" key="5">
    <source>
        <dbReference type="Proteomes" id="UP000275027"/>
    </source>
</evidence>
<dbReference type="SUPFAM" id="SSF51735">
    <property type="entry name" value="NAD(P)-binding Rossmann-fold domains"/>
    <property type="match status" value="1"/>
</dbReference>
<gene>
    <name evidence="2" type="ORF">B0G92_2716</name>
    <name evidence="3" type="ORF">CLV50_2726</name>
</gene>
<sequence>MKTVFVTGANGLLGTNLVHEMLALGWQVKALVRNPDSFKGAEHSHLELIKGDLQEDLCTHMDACEVVIHIAAETRQHLLRYSDYQKINCNATISLFRSALVSGSVKKFVFVSSANTLGHSDLFELGSEDKAVRYPFKDSYYAKSKLEAENFLLQNKDSMDVIIVNPTFMLGAYDTKPSSGKIILMAWKKQILFYPPGGKNFVDVKDVARGIIAGIEKGKNGEKYLLANSNLSYKAFFELLQQYSNQRPIMIPLSKWLLHLLGYGGNCARFFGLETSISLTNMRILCQNNFFINKKSVQELGIKYKPIDAAIHDAVTYFKSENVLR</sequence>
<dbReference type="Proteomes" id="UP000233767">
    <property type="component" value="Unassembled WGS sequence"/>
</dbReference>
<dbReference type="PANTHER" id="PTHR48079">
    <property type="entry name" value="PROTEIN YEEZ"/>
    <property type="match status" value="1"/>
</dbReference>
<organism evidence="3 5">
    <name type="scientific">Flavobacterium lindanitolerans</name>
    <dbReference type="NCBI Taxonomy" id="428988"/>
    <lineage>
        <taxon>Bacteria</taxon>
        <taxon>Pseudomonadati</taxon>
        <taxon>Bacteroidota</taxon>
        <taxon>Flavobacteriia</taxon>
        <taxon>Flavobacteriales</taxon>
        <taxon>Flavobacteriaceae</taxon>
        <taxon>Flavobacterium</taxon>
    </lineage>
</organism>
<dbReference type="GO" id="GO:0004029">
    <property type="term" value="F:aldehyde dehydrogenase (NAD+) activity"/>
    <property type="evidence" value="ECO:0007669"/>
    <property type="project" value="TreeGrafter"/>
</dbReference>
<evidence type="ECO:0000259" key="1">
    <source>
        <dbReference type="Pfam" id="PF01370"/>
    </source>
</evidence>